<feature type="non-terminal residue" evidence="2">
    <location>
        <position position="200"/>
    </location>
</feature>
<keyword evidence="1" id="KW-0812">Transmembrane</keyword>
<feature type="transmembrane region" description="Helical" evidence="1">
    <location>
        <begin position="7"/>
        <end position="23"/>
    </location>
</feature>
<keyword evidence="3" id="KW-1185">Reference proteome</keyword>
<proteinExistence type="predicted"/>
<keyword evidence="1" id="KW-1133">Transmembrane helix</keyword>
<feature type="transmembrane region" description="Helical" evidence="1">
    <location>
        <begin position="103"/>
        <end position="123"/>
    </location>
</feature>
<feature type="transmembrane region" description="Helical" evidence="1">
    <location>
        <begin position="143"/>
        <end position="169"/>
    </location>
</feature>
<accession>A0A3B0PTF4</accession>
<dbReference type="EMBL" id="LS991951">
    <property type="protein sequence ID" value="SYV96754.1"/>
    <property type="molecule type" value="Genomic_DNA"/>
</dbReference>
<dbReference type="Proteomes" id="UP000257559">
    <property type="component" value="Chromosome"/>
</dbReference>
<reference evidence="3" key="1">
    <citation type="submission" date="2018-06" db="EMBL/GenBank/DDBJ databases">
        <authorList>
            <consortium name="Pathogen Informatics"/>
        </authorList>
    </citation>
    <scope>NUCLEOTIDE SEQUENCE [LARGE SCALE GENOMIC DNA]</scope>
    <source>
        <strain evidence="3">NCTC10132</strain>
    </source>
</reference>
<evidence type="ECO:0000256" key="1">
    <source>
        <dbReference type="SAM" id="Phobius"/>
    </source>
</evidence>
<gene>
    <name evidence="2" type="ORF">NCTC10132_00087</name>
</gene>
<feature type="transmembrane region" description="Helical" evidence="1">
    <location>
        <begin position="79"/>
        <end position="96"/>
    </location>
</feature>
<organism evidence="2 3">
    <name type="scientific">Mycoplasmopsis edwardii</name>
    <dbReference type="NCBI Taxonomy" id="53558"/>
    <lineage>
        <taxon>Bacteria</taxon>
        <taxon>Bacillati</taxon>
        <taxon>Mycoplasmatota</taxon>
        <taxon>Mycoplasmoidales</taxon>
        <taxon>Metamycoplasmataceae</taxon>
        <taxon>Mycoplasmopsis</taxon>
    </lineage>
</organism>
<name>A0A3B0PTF4_9BACT</name>
<feature type="transmembrane region" description="Helical" evidence="1">
    <location>
        <begin position="181"/>
        <end position="198"/>
    </location>
</feature>
<sequence>MFSVYEISLAGVLLCLFFILTAVKNYTPLRIVGIDFEFIFYIIFAFFFCKFKGALLSFIADFFSLLLAGRIGFYHEAYAIVPIVMTILIGLFLDLFKKHQKVSIVIMEIALIIVFAVLAYVFVLNINDPKGIKISKTFGLSRLSLGVFITLLVLSFSIFIVFNIFVFRFIKTKDDKKKERLSYILLSIFLVVFVIVLARW</sequence>
<dbReference type="AlphaFoldDB" id="A0A3B0PTF4"/>
<protein>
    <submittedName>
        <fullName evidence="2">Protein of uncharacterized function (DUF3816)</fullName>
    </submittedName>
</protein>
<dbReference type="Gene3D" id="1.10.1760.20">
    <property type="match status" value="1"/>
</dbReference>
<evidence type="ECO:0000313" key="3">
    <source>
        <dbReference type="Proteomes" id="UP000257559"/>
    </source>
</evidence>
<dbReference type="KEGG" id="medw:NCTC10132_00087"/>
<keyword evidence="1" id="KW-0472">Membrane</keyword>
<evidence type="ECO:0000313" key="2">
    <source>
        <dbReference type="EMBL" id="SYV96754.1"/>
    </source>
</evidence>